<comment type="subcellular location">
    <subcellularLocation>
        <location evidence="1">Membrane</location>
        <topology evidence="1">Multi-pass membrane protein</topology>
    </subcellularLocation>
</comment>
<evidence type="ECO:0000256" key="3">
    <source>
        <dbReference type="ARBA" id="ARBA00022692"/>
    </source>
</evidence>
<evidence type="ECO:0000313" key="8">
    <source>
        <dbReference type="EMBL" id="AWR21453.1"/>
    </source>
</evidence>
<dbReference type="InterPro" id="IPR037185">
    <property type="entry name" value="EmrE-like"/>
</dbReference>
<feature type="transmembrane region" description="Helical" evidence="6">
    <location>
        <begin position="12"/>
        <end position="37"/>
    </location>
</feature>
<comment type="similarity">
    <text evidence="2">Belongs to the EamA transporter family.</text>
</comment>
<organism evidence="8 9">
    <name type="scientific">Aurantimicrobium photophilum</name>
    <dbReference type="NCBI Taxonomy" id="1987356"/>
    <lineage>
        <taxon>Bacteria</taxon>
        <taxon>Bacillati</taxon>
        <taxon>Actinomycetota</taxon>
        <taxon>Actinomycetes</taxon>
        <taxon>Micrococcales</taxon>
        <taxon>Microbacteriaceae</taxon>
        <taxon>Aurantimicrobium</taxon>
    </lineage>
</organism>
<dbReference type="AlphaFoldDB" id="A0A2Z3S254"/>
<feature type="domain" description="EamA" evidence="7">
    <location>
        <begin position="159"/>
        <end position="290"/>
    </location>
</feature>
<dbReference type="InterPro" id="IPR050638">
    <property type="entry name" value="AA-Vitamin_Transporters"/>
</dbReference>
<dbReference type="InterPro" id="IPR000620">
    <property type="entry name" value="EamA_dom"/>
</dbReference>
<feature type="transmembrane region" description="Helical" evidence="6">
    <location>
        <begin position="277"/>
        <end position="296"/>
    </location>
</feature>
<dbReference type="SUPFAM" id="SSF103481">
    <property type="entry name" value="Multidrug resistance efflux transporter EmrE"/>
    <property type="match status" value="2"/>
</dbReference>
<keyword evidence="9" id="KW-1185">Reference proteome</keyword>
<dbReference type="Proteomes" id="UP000246894">
    <property type="component" value="Chromosome"/>
</dbReference>
<evidence type="ECO:0000259" key="7">
    <source>
        <dbReference type="Pfam" id="PF00892"/>
    </source>
</evidence>
<dbReference type="GO" id="GO:0016020">
    <property type="term" value="C:membrane"/>
    <property type="evidence" value="ECO:0007669"/>
    <property type="project" value="UniProtKB-SubCell"/>
</dbReference>
<reference evidence="8 9" key="1">
    <citation type="submission" date="2017-10" db="EMBL/GenBank/DDBJ databases">
        <title>Genome of an Actinobacterium that displays light-enhanced growth.</title>
        <authorList>
            <person name="Maresca J.A."/>
            <person name="Hempel P."/>
            <person name="Shevchenko O."/>
            <person name="Miller K.J."/>
            <person name="Hahn M.W."/>
        </authorList>
    </citation>
    <scope>NUCLEOTIDE SEQUENCE [LARGE SCALE GENOMIC DNA]</scope>
    <source>
        <strain evidence="8 9">MWH-Mo1</strain>
    </source>
</reference>
<dbReference type="PANTHER" id="PTHR32322">
    <property type="entry name" value="INNER MEMBRANE TRANSPORTER"/>
    <property type="match status" value="1"/>
</dbReference>
<evidence type="ECO:0000313" key="9">
    <source>
        <dbReference type="Proteomes" id="UP000246894"/>
    </source>
</evidence>
<dbReference type="OrthoDB" id="9784288at2"/>
<feature type="transmembrane region" description="Helical" evidence="6">
    <location>
        <begin position="102"/>
        <end position="121"/>
    </location>
</feature>
<name>A0A2Z3S254_9MICO</name>
<proteinExistence type="inferred from homology"/>
<dbReference type="KEGG" id="aum:AURMO_00849"/>
<feature type="transmembrane region" description="Helical" evidence="6">
    <location>
        <begin position="43"/>
        <end position="64"/>
    </location>
</feature>
<accession>A0A2Z3S254</accession>
<dbReference type="EMBL" id="CP023994">
    <property type="protein sequence ID" value="AWR21453.1"/>
    <property type="molecule type" value="Genomic_DNA"/>
</dbReference>
<keyword evidence="5 6" id="KW-0472">Membrane</keyword>
<evidence type="ECO:0000256" key="1">
    <source>
        <dbReference type="ARBA" id="ARBA00004141"/>
    </source>
</evidence>
<evidence type="ECO:0000256" key="5">
    <source>
        <dbReference type="ARBA" id="ARBA00023136"/>
    </source>
</evidence>
<feature type="transmembrane region" description="Helical" evidence="6">
    <location>
        <begin position="191"/>
        <end position="211"/>
    </location>
</feature>
<evidence type="ECO:0000256" key="2">
    <source>
        <dbReference type="ARBA" id="ARBA00007362"/>
    </source>
</evidence>
<feature type="transmembrane region" description="Helical" evidence="6">
    <location>
        <begin position="76"/>
        <end position="96"/>
    </location>
</feature>
<evidence type="ECO:0000256" key="4">
    <source>
        <dbReference type="ARBA" id="ARBA00022989"/>
    </source>
</evidence>
<keyword evidence="3 6" id="KW-0812">Transmembrane</keyword>
<evidence type="ECO:0000256" key="6">
    <source>
        <dbReference type="SAM" id="Phobius"/>
    </source>
</evidence>
<gene>
    <name evidence="8" type="ORF">AURMO_00849</name>
</gene>
<keyword evidence="4 6" id="KW-1133">Transmembrane helix</keyword>
<dbReference type="PANTHER" id="PTHR32322:SF2">
    <property type="entry name" value="EAMA DOMAIN-CONTAINING PROTEIN"/>
    <property type="match status" value="1"/>
</dbReference>
<feature type="transmembrane region" description="Helical" evidence="6">
    <location>
        <begin position="160"/>
        <end position="179"/>
    </location>
</feature>
<dbReference type="Pfam" id="PF00892">
    <property type="entry name" value="EamA"/>
    <property type="match status" value="2"/>
</dbReference>
<feature type="domain" description="EamA" evidence="7">
    <location>
        <begin position="15"/>
        <end position="144"/>
    </location>
</feature>
<feature type="transmembrane region" description="Helical" evidence="6">
    <location>
        <begin position="128"/>
        <end position="148"/>
    </location>
</feature>
<feature type="transmembrane region" description="Helical" evidence="6">
    <location>
        <begin position="217"/>
        <end position="239"/>
    </location>
</feature>
<dbReference type="RefSeq" id="WP_110233339.1">
    <property type="nucleotide sequence ID" value="NZ_CP023994.1"/>
</dbReference>
<protein>
    <submittedName>
        <fullName evidence="8">EamA-like transporter family protein</fullName>
    </submittedName>
</protein>
<sequence length="306" mass="32695">MSESPKSLITARYAGVLWGLLGILAFSFTLPFTRIAVETINPFFMTTGRAALAALFALVVFSVVRPQRPNKNQVIRLIIVAAGVVIGFPLFTSLALQSVPSAHGTVVIALLPAVTALFVVIRTGERPSFLFWGASIAGAIAVIAFLALSNGFSGFSLPDIFLVLAVISAAIGYTEGGLLSRELGSWQTICWALIISLPVMAPLTAVNFVIAPLSHDPIAWLCFLYTALFSMFLGFFAWYRGLAIGPMTSVSQVQLSQPVFTLIWSTLILGEVLTPEILIGGAVIIALAFIAVRARVKTISPPSVRK</sequence>